<dbReference type="Proteomes" id="UP001530315">
    <property type="component" value="Unassembled WGS sequence"/>
</dbReference>
<reference evidence="2 3" key="1">
    <citation type="submission" date="2024-10" db="EMBL/GenBank/DDBJ databases">
        <title>Updated reference genomes for cyclostephanoid diatoms.</title>
        <authorList>
            <person name="Roberts W.R."/>
            <person name="Alverson A.J."/>
        </authorList>
    </citation>
    <scope>NUCLEOTIDE SEQUENCE [LARGE SCALE GENOMIC DNA]</scope>
    <source>
        <strain evidence="2 3">AJA276-08</strain>
    </source>
</reference>
<keyword evidence="3" id="KW-1185">Reference proteome</keyword>
<gene>
    <name evidence="2" type="ORF">ACHAW5_010513</name>
</gene>
<evidence type="ECO:0000256" key="1">
    <source>
        <dbReference type="SAM" id="SignalP"/>
    </source>
</evidence>
<keyword evidence="1" id="KW-0732">Signal</keyword>
<dbReference type="EMBL" id="JALLAZ020001603">
    <property type="protein sequence ID" value="KAL3771408.1"/>
    <property type="molecule type" value="Genomic_DNA"/>
</dbReference>
<sequence>MMPRSPRSKAAVAVLAASIATVSANSFPVEKPVTRFKPFSSLDTTAQNIAVEKLGYTEQTWNNHGLADVERLRWSSLTSNQRDAAVILGFGEKSWDCFINHYESYSWDELETAGVQEHYRGLGWTEAHWTQETTEPPYTESRWWDMLTDTEKAAANGICYFEENWDKLDMNPNPSFFPHPLPEFRYKPWSELGTTSQYIASGMMNYTEETWNQLNTAIVEKNTFLNLEQSQRDGALELGFYTHTWDCYMNHYLSYFWSSFHEDLRVAVETLGWTEEMWSDDSTVYPQSEEKMWADLTPDEKAAATRLCYFREIWDEEPITMWYDYDAKKNTAVTADGPVPKDINLDIFQETGYAGRDPGTVGVDAYTVDSSASLCNTVVTSIALALSMGLFLFV</sequence>
<organism evidence="2 3">
    <name type="scientific">Stephanodiscus triporus</name>
    <dbReference type="NCBI Taxonomy" id="2934178"/>
    <lineage>
        <taxon>Eukaryota</taxon>
        <taxon>Sar</taxon>
        <taxon>Stramenopiles</taxon>
        <taxon>Ochrophyta</taxon>
        <taxon>Bacillariophyta</taxon>
        <taxon>Coscinodiscophyceae</taxon>
        <taxon>Thalassiosirophycidae</taxon>
        <taxon>Stephanodiscales</taxon>
        <taxon>Stephanodiscaceae</taxon>
        <taxon>Stephanodiscus</taxon>
    </lineage>
</organism>
<feature type="chain" id="PRO_5044883023" evidence="1">
    <location>
        <begin position="25"/>
        <end position="394"/>
    </location>
</feature>
<proteinExistence type="predicted"/>
<evidence type="ECO:0000313" key="2">
    <source>
        <dbReference type="EMBL" id="KAL3771408.1"/>
    </source>
</evidence>
<evidence type="ECO:0000313" key="3">
    <source>
        <dbReference type="Proteomes" id="UP001530315"/>
    </source>
</evidence>
<accession>A0ABD3N5N3</accession>
<feature type="signal peptide" evidence="1">
    <location>
        <begin position="1"/>
        <end position="24"/>
    </location>
</feature>
<protein>
    <submittedName>
        <fullName evidence="2">Uncharacterized protein</fullName>
    </submittedName>
</protein>
<dbReference type="AlphaFoldDB" id="A0ABD3N5N3"/>
<name>A0ABD3N5N3_9STRA</name>
<comment type="caution">
    <text evidence="2">The sequence shown here is derived from an EMBL/GenBank/DDBJ whole genome shotgun (WGS) entry which is preliminary data.</text>
</comment>